<dbReference type="Gene3D" id="2.120.10.80">
    <property type="entry name" value="Kelch-type beta propeller"/>
    <property type="match status" value="1"/>
</dbReference>
<feature type="region of interest" description="Disordered" evidence="1">
    <location>
        <begin position="1"/>
        <end position="24"/>
    </location>
</feature>
<dbReference type="EMBL" id="OIVN01002269">
    <property type="protein sequence ID" value="SPD02151.1"/>
    <property type="molecule type" value="Genomic_DNA"/>
</dbReference>
<organism evidence="3">
    <name type="scientific">Fagus sylvatica</name>
    <name type="common">Beechnut</name>
    <dbReference type="NCBI Taxonomy" id="28930"/>
    <lineage>
        <taxon>Eukaryota</taxon>
        <taxon>Viridiplantae</taxon>
        <taxon>Streptophyta</taxon>
        <taxon>Embryophyta</taxon>
        <taxon>Tracheophyta</taxon>
        <taxon>Spermatophyta</taxon>
        <taxon>Magnoliopsida</taxon>
        <taxon>eudicotyledons</taxon>
        <taxon>Gunneridae</taxon>
        <taxon>Pentapetalae</taxon>
        <taxon>rosids</taxon>
        <taxon>fabids</taxon>
        <taxon>Fagales</taxon>
        <taxon>Fagaceae</taxon>
        <taxon>Fagus</taxon>
    </lineage>
</organism>
<keyword evidence="2" id="KW-0812">Transmembrane</keyword>
<reference evidence="3" key="1">
    <citation type="submission" date="2018-02" db="EMBL/GenBank/DDBJ databases">
        <authorList>
            <person name="Cohen D.B."/>
            <person name="Kent A.D."/>
        </authorList>
    </citation>
    <scope>NUCLEOTIDE SEQUENCE</scope>
</reference>
<feature type="compositionally biased region" description="Acidic residues" evidence="1">
    <location>
        <begin position="299"/>
        <end position="321"/>
    </location>
</feature>
<sequence>MTFPSEEDDDSPFGIESPPSRLQDVQSASLEAKSKKLYLFFSHPDSPVMYSLYKIDLPIHLPPPPTEATQTDQIMNPRSLSPILQLKNGEYPNNMSCVSLGDKLYFLGGKFNIDHPNIDEDVKNKLKNVKRDVFPRDVYIFDLATPVVADKKMYSGTRMNSGKVSPQAFVADEKIYVVGSTIQMNISDSSKMKDLDLKSFAYFEVYDPVDDKWTVLRNPPIRNVKTIWLGHAVVERKALLVAWQRGKERLYCFDLDKRQWTKCSSLRSYPRDFSGRTEFVDDTLYGCYHHTIAAIAPLAEEEESEEEEEEESEEEEEEEAEEVQHAGSLFKHHSLHLVSGKMGMDAIFNVPPQLQSDTTLLHFGNQRFCYVRTGMPPHPIYGYEDTIEDDKKRFISIVIFQALGETYEEDAARFFRAKFLHSTHYVVETLFPNEGFIDGCFSPSLVYFSRPLVLFFIIFFSCIYIPYEYFSCFLGIYNA</sequence>
<evidence type="ECO:0000256" key="2">
    <source>
        <dbReference type="SAM" id="Phobius"/>
    </source>
</evidence>
<accession>A0A2N9GS36</accession>
<evidence type="ECO:0000256" key="1">
    <source>
        <dbReference type="SAM" id="MobiDB-lite"/>
    </source>
</evidence>
<proteinExistence type="predicted"/>
<dbReference type="InterPro" id="IPR012871">
    <property type="entry name" value="DUF1668_ORYSA"/>
</dbReference>
<keyword evidence="2" id="KW-1133">Transmembrane helix</keyword>
<protein>
    <submittedName>
        <fullName evidence="3">Uncharacterized protein</fullName>
    </submittedName>
</protein>
<gene>
    <name evidence="3" type="ORF">FSB_LOCUS30033</name>
</gene>
<dbReference type="Pfam" id="PF07893">
    <property type="entry name" value="DUF1668"/>
    <property type="match status" value="1"/>
</dbReference>
<feature type="compositionally biased region" description="Acidic residues" evidence="1">
    <location>
        <begin position="1"/>
        <end position="11"/>
    </location>
</feature>
<dbReference type="InterPro" id="IPR015915">
    <property type="entry name" value="Kelch-typ_b-propeller"/>
</dbReference>
<keyword evidence="2" id="KW-0472">Membrane</keyword>
<dbReference type="AlphaFoldDB" id="A0A2N9GS36"/>
<evidence type="ECO:0000313" key="3">
    <source>
        <dbReference type="EMBL" id="SPD02151.1"/>
    </source>
</evidence>
<dbReference type="SUPFAM" id="SSF117281">
    <property type="entry name" value="Kelch motif"/>
    <property type="match status" value="1"/>
</dbReference>
<feature type="region of interest" description="Disordered" evidence="1">
    <location>
        <begin position="299"/>
        <end position="325"/>
    </location>
</feature>
<feature type="transmembrane region" description="Helical" evidence="2">
    <location>
        <begin position="452"/>
        <end position="477"/>
    </location>
</feature>
<name>A0A2N9GS36_FAGSY</name>